<evidence type="ECO:0000256" key="2">
    <source>
        <dbReference type="ARBA" id="ARBA00022679"/>
    </source>
</evidence>
<reference evidence="5 6" key="1">
    <citation type="journal article" date="2019" name="Nat. Med.">
        <title>A library of human gut bacterial isolates paired with longitudinal multiomics data enables mechanistic microbiome research.</title>
        <authorList>
            <person name="Poyet M."/>
            <person name="Groussin M."/>
            <person name="Gibbons S.M."/>
            <person name="Avila-Pacheco J."/>
            <person name="Jiang X."/>
            <person name="Kearney S.M."/>
            <person name="Perrotta A.R."/>
            <person name="Berdy B."/>
            <person name="Zhao S."/>
            <person name="Lieberman T.D."/>
            <person name="Swanson P.K."/>
            <person name="Smith M."/>
            <person name="Roesemann S."/>
            <person name="Alexander J.E."/>
            <person name="Rich S.A."/>
            <person name="Livny J."/>
            <person name="Vlamakis H."/>
            <person name="Clish C."/>
            <person name="Bullock K."/>
            <person name="Deik A."/>
            <person name="Scott J."/>
            <person name="Pierce K.A."/>
            <person name="Xavier R.J."/>
            <person name="Alm E.J."/>
        </authorList>
    </citation>
    <scope>NUCLEOTIDE SEQUENCE [LARGE SCALE GENOMIC DNA]</scope>
    <source>
        <strain evidence="5 6">BIOML-A163</strain>
    </source>
</reference>
<keyword evidence="4" id="KW-0012">Acyltransferase</keyword>
<dbReference type="InterPro" id="IPR050179">
    <property type="entry name" value="Trans_hexapeptide_repeat"/>
</dbReference>
<evidence type="ECO:0000256" key="3">
    <source>
        <dbReference type="ARBA" id="ARBA00022737"/>
    </source>
</evidence>
<sequence length="235" mass="26215">MVQYIKGFIKNAINPATSLFALIDDMSKIDQKAKIYRNAHIVNSTVGRYSYIGINSWVNHAEIGQFCSIASNVFIGMPQHTMEFLSTSPIFTESHNALGTSWIKYDITSPHQYTYIGNDVWIGFGALIKGGVRIGDGAIIGAGAVVTKDVPDYAIVAGVPAQIIRYRFSEEIIEKLKSLEWWNLEVDTLIQIISIFQKIPQLDVVEEIDRLINIKMGGVSNLIPTYAMFPRRTVA</sequence>
<dbReference type="PROSITE" id="PS00101">
    <property type="entry name" value="HEXAPEP_TRANSFERASES"/>
    <property type="match status" value="1"/>
</dbReference>
<dbReference type="PANTHER" id="PTHR43300:SF11">
    <property type="entry name" value="ACETYLTRANSFERASE RV3034C-RELATED"/>
    <property type="match status" value="1"/>
</dbReference>
<dbReference type="AlphaFoldDB" id="A0A5M5C8Y4"/>
<dbReference type="InterPro" id="IPR018357">
    <property type="entry name" value="Hexapep_transf_CS"/>
</dbReference>
<evidence type="ECO:0000256" key="4">
    <source>
        <dbReference type="ARBA" id="ARBA00023315"/>
    </source>
</evidence>
<accession>A0A5M5C8Y4</accession>
<dbReference type="PANTHER" id="PTHR43300">
    <property type="entry name" value="ACETYLTRANSFERASE"/>
    <property type="match status" value="1"/>
</dbReference>
<dbReference type="SUPFAM" id="SSF51161">
    <property type="entry name" value="Trimeric LpxA-like enzymes"/>
    <property type="match status" value="1"/>
</dbReference>
<keyword evidence="2 5" id="KW-0808">Transferase</keyword>
<dbReference type="Gene3D" id="2.160.10.10">
    <property type="entry name" value="Hexapeptide repeat proteins"/>
    <property type="match status" value="1"/>
</dbReference>
<proteinExistence type="inferred from homology"/>
<keyword evidence="3" id="KW-0677">Repeat</keyword>
<dbReference type="Proteomes" id="UP000323717">
    <property type="component" value="Unassembled WGS sequence"/>
</dbReference>
<dbReference type="InterPro" id="IPR011004">
    <property type="entry name" value="Trimer_LpxA-like_sf"/>
</dbReference>
<evidence type="ECO:0000313" key="6">
    <source>
        <dbReference type="Proteomes" id="UP000323717"/>
    </source>
</evidence>
<dbReference type="GO" id="GO:0016746">
    <property type="term" value="F:acyltransferase activity"/>
    <property type="evidence" value="ECO:0007669"/>
    <property type="project" value="UniProtKB-KW"/>
</dbReference>
<dbReference type="EMBL" id="VWLE01000005">
    <property type="protein sequence ID" value="KAA3954782.1"/>
    <property type="molecule type" value="Genomic_DNA"/>
</dbReference>
<dbReference type="Pfam" id="PF00132">
    <property type="entry name" value="Hexapep"/>
    <property type="match status" value="1"/>
</dbReference>
<comment type="similarity">
    <text evidence="1">Belongs to the transferase hexapeptide repeat family.</text>
</comment>
<dbReference type="CDD" id="cd03349">
    <property type="entry name" value="LbH_XAT"/>
    <property type="match status" value="1"/>
</dbReference>
<dbReference type="InterPro" id="IPR001451">
    <property type="entry name" value="Hexapep"/>
</dbReference>
<protein>
    <submittedName>
        <fullName evidence="5">CatB-related O-acetyltransferase</fullName>
    </submittedName>
</protein>
<evidence type="ECO:0000256" key="1">
    <source>
        <dbReference type="ARBA" id="ARBA00007274"/>
    </source>
</evidence>
<name>A0A5M5C8Y4_BACOV</name>
<evidence type="ECO:0000313" key="5">
    <source>
        <dbReference type="EMBL" id="KAA3954782.1"/>
    </source>
</evidence>
<comment type="caution">
    <text evidence="5">The sequence shown here is derived from an EMBL/GenBank/DDBJ whole genome shotgun (WGS) entry which is preliminary data.</text>
</comment>
<organism evidence="5 6">
    <name type="scientific">Bacteroides ovatus</name>
    <dbReference type="NCBI Taxonomy" id="28116"/>
    <lineage>
        <taxon>Bacteria</taxon>
        <taxon>Pseudomonadati</taxon>
        <taxon>Bacteroidota</taxon>
        <taxon>Bacteroidia</taxon>
        <taxon>Bacteroidales</taxon>
        <taxon>Bacteroidaceae</taxon>
        <taxon>Bacteroides</taxon>
    </lineage>
</organism>
<gene>
    <name evidence="5" type="ORF">F3D71_01030</name>
</gene>